<keyword evidence="2" id="KW-0436">Ligase</keyword>
<evidence type="ECO:0000256" key="4">
    <source>
        <dbReference type="PROSITE-ProRule" id="PRU01331"/>
    </source>
</evidence>
<dbReference type="GO" id="GO:0006542">
    <property type="term" value="P:glutamine biosynthetic process"/>
    <property type="evidence" value="ECO:0007669"/>
    <property type="project" value="InterPro"/>
</dbReference>
<evidence type="ECO:0000313" key="8">
    <source>
        <dbReference type="Proteomes" id="UP001195483"/>
    </source>
</evidence>
<evidence type="ECO:0000256" key="2">
    <source>
        <dbReference type="ARBA" id="ARBA00022598"/>
    </source>
</evidence>
<keyword evidence="3" id="KW-0460">Magnesium</keyword>
<keyword evidence="8" id="KW-1185">Reference proteome</keyword>
<dbReference type="SUPFAM" id="SSF55931">
    <property type="entry name" value="Glutamine synthetase/guanido kinase"/>
    <property type="match status" value="1"/>
</dbReference>
<reference evidence="7" key="2">
    <citation type="journal article" date="2021" name="Genome Biol. Evol.">
        <title>Developing a high-quality reference genome for a parasitic bivalve with doubly uniparental inheritance (Bivalvia: Unionida).</title>
        <authorList>
            <person name="Smith C.H."/>
        </authorList>
    </citation>
    <scope>NUCLEOTIDE SEQUENCE</scope>
    <source>
        <strain evidence="7">CHS0354</strain>
        <tissue evidence="7">Mantle</tissue>
    </source>
</reference>
<sequence length="562" mass="64439">MPEVTFFQTVTGETADYDELIEASETDMILKPDYSTICFVPWVSEPTAQIIHDCTNQDGSDVEFAPRNVLKRVLNFYHEKGWEPIIAPEMEFYLTQIEESPHNPLRPPVSRYKRPEKGGNAYSMDTLNEFDPLLEMLYQYCEQENLDIDTMNHEYGTAQLEMNFRHGEALKLADQVFHFKRSCREVAIRHNMYATFMAKPMEDQPGSAMHFHQSVINRKTKENIFVDAQGKYSENFYYFIGGLQKYIPLSMAFYGPNVNSYRRLVPDEGAPTNTEWGIDNRTSCIRVPFSSNKDSIRVENRLAGADTNPYLVIAASLAAGYLGIEEKIQPRAPIQGRSESRPNDLPMTMDEAIRGLDVPNALHNILGRRFIKIYRENDDEVLTPPQAVKKTAAYLAQKGITGNLRYEAEQLVADVLNTDRLGLYLWYDRPFSPEEKEKLRSYVRRRAFGEPSAYILGYTYFHSRRFRILADVLIPRPDSEELVMRTEESITRYRTETGKNVQEKLRLLEIGCGSGALLCTLGTENQHLYLFGLDISAEAVKIAILILRIIRKNLPRTTSAPN</sequence>
<comment type="caution">
    <text evidence="7">The sequence shown here is derived from an EMBL/GenBank/DDBJ whole genome shotgun (WGS) entry which is preliminary data.</text>
</comment>
<dbReference type="SUPFAM" id="SSF54368">
    <property type="entry name" value="Glutamine synthetase, N-terminal domain"/>
    <property type="match status" value="1"/>
</dbReference>
<dbReference type="Gene3D" id="1.10.8.10">
    <property type="entry name" value="DNA helicase RuvA subunit, C-terminal domain"/>
    <property type="match status" value="1"/>
</dbReference>
<dbReference type="PROSITE" id="PS51987">
    <property type="entry name" value="GS_CATALYTIC"/>
    <property type="match status" value="1"/>
</dbReference>
<dbReference type="Gene3D" id="3.40.50.150">
    <property type="entry name" value="Vaccinia Virus protein VP39"/>
    <property type="match status" value="1"/>
</dbReference>
<gene>
    <name evidence="7" type="ORF">CHS0354_001979</name>
</gene>
<dbReference type="GO" id="GO:0006598">
    <property type="term" value="P:polyamine catabolic process"/>
    <property type="evidence" value="ECO:0007669"/>
    <property type="project" value="TreeGrafter"/>
</dbReference>
<dbReference type="PROSITE" id="PS00181">
    <property type="entry name" value="GLNA_ATP"/>
    <property type="match status" value="1"/>
</dbReference>
<dbReference type="InterPro" id="IPR014746">
    <property type="entry name" value="Gln_synth/guanido_kin_cat_dom"/>
</dbReference>
<dbReference type="InterPro" id="IPR027303">
    <property type="entry name" value="Gln_synth_gly_rich_site"/>
</dbReference>
<dbReference type="Gene3D" id="3.30.590.10">
    <property type="entry name" value="Glutamine synthetase/guanido kinase, catalytic domain"/>
    <property type="match status" value="1"/>
</dbReference>
<dbReference type="InterPro" id="IPR029063">
    <property type="entry name" value="SAM-dependent_MTases_sf"/>
</dbReference>
<organism evidence="7 8">
    <name type="scientific">Potamilus streckersoni</name>
    <dbReference type="NCBI Taxonomy" id="2493646"/>
    <lineage>
        <taxon>Eukaryota</taxon>
        <taxon>Metazoa</taxon>
        <taxon>Spiralia</taxon>
        <taxon>Lophotrochozoa</taxon>
        <taxon>Mollusca</taxon>
        <taxon>Bivalvia</taxon>
        <taxon>Autobranchia</taxon>
        <taxon>Heteroconchia</taxon>
        <taxon>Palaeoheterodonta</taxon>
        <taxon>Unionida</taxon>
        <taxon>Unionoidea</taxon>
        <taxon>Unionidae</taxon>
        <taxon>Ambleminae</taxon>
        <taxon>Lampsilini</taxon>
        <taxon>Potamilus</taxon>
    </lineage>
</organism>
<protein>
    <recommendedName>
        <fullName evidence="6">GS catalytic domain-containing protein</fullName>
    </recommendedName>
</protein>
<dbReference type="Proteomes" id="UP001195483">
    <property type="component" value="Unassembled WGS sequence"/>
</dbReference>
<name>A0AAE0W8C5_9BIVA</name>
<comment type="similarity">
    <text evidence="4 5">Belongs to the glutamine synthetase family.</text>
</comment>
<dbReference type="PANTHER" id="PTHR43785:SF3">
    <property type="entry name" value="GS CATALYTIC DOMAIN-CONTAINING PROTEIN"/>
    <property type="match status" value="1"/>
</dbReference>
<feature type="domain" description="GS catalytic" evidence="6">
    <location>
        <begin position="66"/>
        <end position="421"/>
    </location>
</feature>
<evidence type="ECO:0000259" key="6">
    <source>
        <dbReference type="PROSITE" id="PS51987"/>
    </source>
</evidence>
<accession>A0AAE0W8C5</accession>
<comment type="cofactor">
    <cofactor evidence="1">
        <name>Mg(2+)</name>
        <dbReference type="ChEBI" id="CHEBI:18420"/>
    </cofactor>
</comment>
<evidence type="ECO:0000256" key="3">
    <source>
        <dbReference type="ARBA" id="ARBA00022842"/>
    </source>
</evidence>
<dbReference type="Gene3D" id="3.10.20.70">
    <property type="entry name" value="Glutamine synthetase, N-terminal domain"/>
    <property type="match status" value="1"/>
</dbReference>
<dbReference type="SMART" id="SM01230">
    <property type="entry name" value="Gln-synt_C"/>
    <property type="match status" value="1"/>
</dbReference>
<dbReference type="Pfam" id="PF00120">
    <property type="entry name" value="Gln-synt_C"/>
    <property type="match status" value="1"/>
</dbReference>
<dbReference type="Pfam" id="PF17827">
    <property type="entry name" value="PrmC_N"/>
    <property type="match status" value="1"/>
</dbReference>
<reference evidence="7" key="1">
    <citation type="journal article" date="2021" name="Genome Biol. Evol.">
        <title>A High-Quality Reference Genome for a Parasitic Bivalve with Doubly Uniparental Inheritance (Bivalvia: Unionida).</title>
        <authorList>
            <person name="Smith C.H."/>
        </authorList>
    </citation>
    <scope>NUCLEOTIDE SEQUENCE</scope>
    <source>
        <strain evidence="7">CHS0354</strain>
    </source>
</reference>
<dbReference type="GO" id="GO:0004356">
    <property type="term" value="F:glutamine synthetase activity"/>
    <property type="evidence" value="ECO:0007669"/>
    <property type="project" value="InterPro"/>
</dbReference>
<dbReference type="InterPro" id="IPR036651">
    <property type="entry name" value="Gln_synt_N_sf"/>
</dbReference>
<evidence type="ECO:0000256" key="1">
    <source>
        <dbReference type="ARBA" id="ARBA00001946"/>
    </source>
</evidence>
<dbReference type="InterPro" id="IPR008146">
    <property type="entry name" value="Gln_synth_cat_dom"/>
</dbReference>
<dbReference type="AlphaFoldDB" id="A0AAE0W8C5"/>
<dbReference type="SUPFAM" id="SSF53335">
    <property type="entry name" value="S-adenosyl-L-methionine-dependent methyltransferases"/>
    <property type="match status" value="1"/>
</dbReference>
<evidence type="ECO:0000256" key="5">
    <source>
        <dbReference type="RuleBase" id="RU000384"/>
    </source>
</evidence>
<evidence type="ECO:0000313" key="7">
    <source>
        <dbReference type="EMBL" id="KAK3604172.1"/>
    </source>
</evidence>
<dbReference type="PANTHER" id="PTHR43785">
    <property type="entry name" value="GAMMA-GLUTAMYLPUTRESCINE SYNTHETASE"/>
    <property type="match status" value="1"/>
</dbReference>
<reference evidence="7" key="3">
    <citation type="submission" date="2023-05" db="EMBL/GenBank/DDBJ databases">
        <authorList>
            <person name="Smith C.H."/>
        </authorList>
    </citation>
    <scope>NUCLEOTIDE SEQUENCE</scope>
    <source>
        <strain evidence="7">CHS0354</strain>
        <tissue evidence="7">Mantle</tissue>
    </source>
</reference>
<dbReference type="EMBL" id="JAEAOA010000186">
    <property type="protein sequence ID" value="KAK3604172.1"/>
    <property type="molecule type" value="Genomic_DNA"/>
</dbReference>
<dbReference type="InterPro" id="IPR040758">
    <property type="entry name" value="PrmC_N"/>
</dbReference>
<proteinExistence type="inferred from homology"/>